<evidence type="ECO:0000256" key="5">
    <source>
        <dbReference type="PROSITE-ProRule" id="PRU00285"/>
    </source>
</evidence>
<feature type="domain" description="ARID" evidence="8">
    <location>
        <begin position="52"/>
        <end position="151"/>
    </location>
</feature>
<dbReference type="CDD" id="cd06464">
    <property type="entry name" value="ACD_sHsps-like"/>
    <property type="match status" value="1"/>
</dbReference>
<evidence type="ECO:0000259" key="8">
    <source>
        <dbReference type="PROSITE" id="PS51011"/>
    </source>
</evidence>
<dbReference type="SMART" id="SM01014">
    <property type="entry name" value="ARID"/>
    <property type="match status" value="1"/>
</dbReference>
<dbReference type="InterPro" id="IPR002068">
    <property type="entry name" value="A-crystallin/Hsp20_dom"/>
</dbReference>
<organism evidence="9 10">
    <name type="scientific">Chloropicon primus</name>
    <dbReference type="NCBI Taxonomy" id="1764295"/>
    <lineage>
        <taxon>Eukaryota</taxon>
        <taxon>Viridiplantae</taxon>
        <taxon>Chlorophyta</taxon>
        <taxon>Chloropicophyceae</taxon>
        <taxon>Chloropicales</taxon>
        <taxon>Chloropicaceae</taxon>
        <taxon>Chloropicon</taxon>
    </lineage>
</organism>
<dbReference type="PANTHER" id="PTHR15348">
    <property type="entry name" value="AT-RICH INTERACTIVE DOMAIN-CONTAINING PROTEIN ARID DOMAIN- CONTAINING PROTEIN DEAD RINGER PROTEIN B-CELL REGULATOR OF IGH TRANSCRIPTION BRIGHT"/>
    <property type="match status" value="1"/>
</dbReference>
<dbReference type="CDD" id="cd20404">
    <property type="entry name" value="Tudor_Agenet_AtEML-like"/>
    <property type="match status" value="1"/>
</dbReference>
<dbReference type="InterPro" id="IPR045147">
    <property type="entry name" value="ARI3A/B/C"/>
</dbReference>
<dbReference type="Proteomes" id="UP000316726">
    <property type="component" value="Chromosome 4"/>
</dbReference>
<dbReference type="Pfam" id="PF00011">
    <property type="entry name" value="HSP20"/>
    <property type="match status" value="1"/>
</dbReference>
<dbReference type="CDD" id="cd16100">
    <property type="entry name" value="ARID"/>
    <property type="match status" value="1"/>
</dbReference>
<dbReference type="Gene3D" id="2.30.30.140">
    <property type="match status" value="1"/>
</dbReference>
<keyword evidence="3" id="KW-0804">Transcription</keyword>
<protein>
    <recommendedName>
        <fullName evidence="11">SHSP domain-containing protein</fullName>
    </recommendedName>
</protein>
<comment type="similarity">
    <text evidence="5 6">Belongs to the small heat shock protein (HSP20) family.</text>
</comment>
<dbReference type="PANTHER" id="PTHR15348:SF0">
    <property type="entry name" value="PROTEIN DEAD RINGER"/>
    <property type="match status" value="1"/>
</dbReference>
<feature type="domain" description="SHSP" evidence="7">
    <location>
        <begin position="327"/>
        <end position="425"/>
    </location>
</feature>
<evidence type="ECO:0008006" key="11">
    <source>
        <dbReference type="Google" id="ProtNLM"/>
    </source>
</evidence>
<evidence type="ECO:0000256" key="1">
    <source>
        <dbReference type="ARBA" id="ARBA00023015"/>
    </source>
</evidence>
<dbReference type="PROSITE" id="PS51011">
    <property type="entry name" value="ARID"/>
    <property type="match status" value="1"/>
</dbReference>
<keyword evidence="4" id="KW-0539">Nucleus</keyword>
<accession>A0A5B8MK90</accession>
<name>A0A5B8MK90_9CHLO</name>
<keyword evidence="1" id="KW-0805">Transcription regulation</keyword>
<proteinExistence type="inferred from homology"/>
<evidence type="ECO:0000313" key="10">
    <source>
        <dbReference type="Proteomes" id="UP000316726"/>
    </source>
</evidence>
<dbReference type="Gene3D" id="2.60.40.790">
    <property type="match status" value="1"/>
</dbReference>
<dbReference type="SUPFAM" id="SSF46774">
    <property type="entry name" value="ARID-like"/>
    <property type="match status" value="1"/>
</dbReference>
<reference evidence="9 10" key="1">
    <citation type="submission" date="2018-07" db="EMBL/GenBank/DDBJ databases">
        <title>The complete nuclear genome of the prasinophyte Chloropicon primus (CCMP1205).</title>
        <authorList>
            <person name="Pombert J.-F."/>
            <person name="Otis C."/>
            <person name="Turmel M."/>
            <person name="Lemieux C."/>
        </authorList>
    </citation>
    <scope>NUCLEOTIDE SEQUENCE [LARGE SCALE GENOMIC DNA]</scope>
    <source>
        <strain evidence="9 10">CCMP1205</strain>
    </source>
</reference>
<keyword evidence="2" id="KW-0238">DNA-binding</keyword>
<dbReference type="EMBL" id="CP031037">
    <property type="protein sequence ID" value="QDZ20494.1"/>
    <property type="molecule type" value="Genomic_DNA"/>
</dbReference>
<evidence type="ECO:0000256" key="2">
    <source>
        <dbReference type="ARBA" id="ARBA00023125"/>
    </source>
</evidence>
<dbReference type="PROSITE" id="PS01031">
    <property type="entry name" value="SHSP"/>
    <property type="match status" value="1"/>
</dbReference>
<dbReference type="GO" id="GO:0006357">
    <property type="term" value="P:regulation of transcription by RNA polymerase II"/>
    <property type="evidence" value="ECO:0007669"/>
    <property type="project" value="InterPro"/>
</dbReference>
<dbReference type="SUPFAM" id="SSF49764">
    <property type="entry name" value="HSP20-like chaperones"/>
    <property type="match status" value="1"/>
</dbReference>
<evidence type="ECO:0000313" key="9">
    <source>
        <dbReference type="EMBL" id="QDZ20494.1"/>
    </source>
</evidence>
<evidence type="ECO:0000256" key="6">
    <source>
        <dbReference type="RuleBase" id="RU003616"/>
    </source>
</evidence>
<evidence type="ECO:0000259" key="7">
    <source>
        <dbReference type="PROSITE" id="PS01031"/>
    </source>
</evidence>
<evidence type="ECO:0000256" key="3">
    <source>
        <dbReference type="ARBA" id="ARBA00023163"/>
    </source>
</evidence>
<dbReference type="SMART" id="SM00501">
    <property type="entry name" value="BRIGHT"/>
    <property type="match status" value="1"/>
</dbReference>
<dbReference type="Gene3D" id="1.10.150.60">
    <property type="entry name" value="ARID DNA-binding domain"/>
    <property type="match status" value="1"/>
</dbReference>
<dbReference type="GO" id="GO:0003677">
    <property type="term" value="F:DNA binding"/>
    <property type="evidence" value="ECO:0007669"/>
    <property type="project" value="UniProtKB-KW"/>
</dbReference>
<dbReference type="GO" id="GO:0005634">
    <property type="term" value="C:nucleus"/>
    <property type="evidence" value="ECO:0007669"/>
    <property type="project" value="TreeGrafter"/>
</dbReference>
<keyword evidence="10" id="KW-1185">Reference proteome</keyword>
<dbReference type="InterPro" id="IPR001606">
    <property type="entry name" value="ARID_dom"/>
</dbReference>
<dbReference type="InterPro" id="IPR008978">
    <property type="entry name" value="HSP20-like_chaperone"/>
</dbReference>
<dbReference type="InterPro" id="IPR036431">
    <property type="entry name" value="ARID_dom_sf"/>
</dbReference>
<dbReference type="OrthoDB" id="553359at2759"/>
<dbReference type="AlphaFoldDB" id="A0A5B8MK90"/>
<evidence type="ECO:0000256" key="4">
    <source>
        <dbReference type="ARBA" id="ARBA00023242"/>
    </source>
</evidence>
<dbReference type="STRING" id="1764295.A0A5B8MK90"/>
<sequence>MSGDAGVVAPDGEGGDAVVGEAIREVVERETGRDEEQRERIEQRYLALNQLQGTPDPFATALWRFWVSQHGPGWQDHKVLKCPLSIAKKPLDLELLWCEVNKRGGWEKVNATKMWSKIGKLFNPPPTCTNLSFITKKCYTEVLLPLEIVTRHEQVAVPGITLPATEAALLPEPRTYGSYKRHKSTGAVYGAVPKGARDYGEEIVGRQVKVFFKNLHKSFAGEVVKYDEEKSLHLIRYADGEEKWTDFKKERKWSFVSERLTRHALTAEREGPAAAEAAAAAQATAQAALKDADLLGSPYGEAVRVEKTTHQVPLVDESHNHTGVTIKVTNRSQPQMCGITQVEQAEDGFEIYALLPGLTLDDVSVSCSSDGKVVIEGNPKDSYTSDEVGLQPVHQTLQLPTKLQVDKTVAILTLHGLLYVKVHTL</sequence>
<gene>
    <name evidence="9" type="ORF">A3770_04p30120</name>
</gene>
<dbReference type="Pfam" id="PF01388">
    <property type="entry name" value="ARID"/>
    <property type="match status" value="1"/>
</dbReference>